<dbReference type="EMBL" id="CP050500">
    <property type="protein sequence ID" value="QOP56517.1"/>
    <property type="molecule type" value="Genomic_DNA"/>
</dbReference>
<keyword evidence="7" id="KW-0418">Kinase</keyword>
<keyword evidence="2" id="KW-0813">Transport</keyword>
<evidence type="ECO:0000256" key="4">
    <source>
        <dbReference type="ARBA" id="ARBA00022597"/>
    </source>
</evidence>
<accession>A0ABD7BV35</accession>
<keyword evidence="6" id="KW-0598">Phosphotransferase system</keyword>
<evidence type="ECO:0000313" key="10">
    <source>
        <dbReference type="Proteomes" id="UP000593972"/>
    </source>
</evidence>
<organism evidence="9 10">
    <name type="scientific">Lacticaseibacillus paracasei</name>
    <name type="common">Lactobacillus paracasei</name>
    <dbReference type="NCBI Taxonomy" id="1597"/>
    <lineage>
        <taxon>Bacteria</taxon>
        <taxon>Bacillati</taxon>
        <taxon>Bacillota</taxon>
        <taxon>Bacilli</taxon>
        <taxon>Lactobacillales</taxon>
        <taxon>Lactobacillaceae</taxon>
        <taxon>Lacticaseibacillus</taxon>
    </lineage>
</organism>
<evidence type="ECO:0000256" key="3">
    <source>
        <dbReference type="ARBA" id="ARBA00022490"/>
    </source>
</evidence>
<evidence type="ECO:0000256" key="5">
    <source>
        <dbReference type="ARBA" id="ARBA00022679"/>
    </source>
</evidence>
<evidence type="ECO:0000256" key="1">
    <source>
        <dbReference type="ARBA" id="ARBA00004496"/>
    </source>
</evidence>
<evidence type="ECO:0000256" key="2">
    <source>
        <dbReference type="ARBA" id="ARBA00022448"/>
    </source>
</evidence>
<dbReference type="Pfam" id="PF03830">
    <property type="entry name" value="PTSIIB_sorb"/>
    <property type="match status" value="1"/>
</dbReference>
<feature type="domain" description="PTS EIIB type-4" evidence="8">
    <location>
        <begin position="1"/>
        <end position="155"/>
    </location>
</feature>
<comment type="subcellular location">
    <subcellularLocation>
        <location evidence="1">Cytoplasm</location>
    </subcellularLocation>
</comment>
<dbReference type="GO" id="GO:0005737">
    <property type="term" value="C:cytoplasm"/>
    <property type="evidence" value="ECO:0007669"/>
    <property type="project" value="UniProtKB-SubCell"/>
</dbReference>
<keyword evidence="5" id="KW-0808">Transferase</keyword>
<evidence type="ECO:0000259" key="8">
    <source>
        <dbReference type="PROSITE" id="PS51101"/>
    </source>
</evidence>
<name>A0ABD7BV35_LACPA</name>
<dbReference type="GO" id="GO:0016301">
    <property type="term" value="F:kinase activity"/>
    <property type="evidence" value="ECO:0007669"/>
    <property type="project" value="UniProtKB-KW"/>
</dbReference>
<evidence type="ECO:0000256" key="6">
    <source>
        <dbReference type="ARBA" id="ARBA00022683"/>
    </source>
</evidence>
<evidence type="ECO:0000313" key="9">
    <source>
        <dbReference type="EMBL" id="QOP56517.1"/>
    </source>
</evidence>
<dbReference type="SUPFAM" id="SSF52728">
    <property type="entry name" value="PTS IIb component"/>
    <property type="match status" value="1"/>
</dbReference>
<sequence length="155" mass="16946">MIKFVRVDHRLLHGQVALSWFGATNANCILIANDSVPDDPIRKATIKMARPTGAKLVIMSIDKSVQQINSGIADKYDLMIVVETIHDAYRLLSGLKDKPAELNLGGTKATEETESLSTAINVTAADKDNIKKMTDMGVRVYIQQVPNSSSKTVSF</sequence>
<evidence type="ECO:0000256" key="7">
    <source>
        <dbReference type="ARBA" id="ARBA00022777"/>
    </source>
</evidence>
<dbReference type="AlphaFoldDB" id="A0ABD7BV35"/>
<protein>
    <submittedName>
        <fullName evidence="9">PTS sugar transporter subunit IIB</fullName>
    </submittedName>
</protein>
<proteinExistence type="predicted"/>
<dbReference type="GO" id="GO:0009401">
    <property type="term" value="P:phosphoenolpyruvate-dependent sugar phosphotransferase system"/>
    <property type="evidence" value="ECO:0007669"/>
    <property type="project" value="UniProtKB-KW"/>
</dbReference>
<dbReference type="PROSITE" id="PS51101">
    <property type="entry name" value="PTS_EIIB_TYPE_4"/>
    <property type="match status" value="1"/>
</dbReference>
<keyword evidence="3" id="KW-0963">Cytoplasm</keyword>
<keyword evidence="4 9" id="KW-0762">Sugar transport</keyword>
<dbReference type="RefSeq" id="WP_193137169.1">
    <property type="nucleotide sequence ID" value="NZ_CP050500.1"/>
</dbReference>
<dbReference type="InterPro" id="IPR036667">
    <property type="entry name" value="PTS_IIB_sorbose-sp_sf"/>
</dbReference>
<reference evidence="9 10" key="1">
    <citation type="submission" date="2020-03" db="EMBL/GenBank/DDBJ databases">
        <title>Complete genome sequence of Lactobacillus paracasei strain NFFJ04, isolated from animal feed.</title>
        <authorList>
            <person name="Jung J.Y."/>
        </authorList>
    </citation>
    <scope>NUCLEOTIDE SEQUENCE [LARGE SCALE GENOMIC DNA]</scope>
    <source>
        <strain evidence="9 10">NFFJ04</strain>
    </source>
</reference>
<dbReference type="InterPro" id="IPR004720">
    <property type="entry name" value="PTS_IIB_sorbose-sp"/>
</dbReference>
<gene>
    <name evidence="9" type="ORF">HCJ88_12440</name>
</gene>
<dbReference type="Proteomes" id="UP000593972">
    <property type="component" value="Chromosome"/>
</dbReference>
<dbReference type="Gene3D" id="3.40.35.10">
    <property type="entry name" value="Phosphotransferase system, sorbose subfamily IIB component"/>
    <property type="match status" value="1"/>
</dbReference>